<dbReference type="GO" id="GO:0005886">
    <property type="term" value="C:plasma membrane"/>
    <property type="evidence" value="ECO:0007669"/>
    <property type="project" value="TreeGrafter"/>
</dbReference>
<evidence type="ECO:0000256" key="4">
    <source>
        <dbReference type="ARBA" id="ARBA00022989"/>
    </source>
</evidence>
<organism evidence="7 8">
    <name type="scientific">Baudoinia panamericana (strain UAMH 10762)</name>
    <name type="common">Angels' share fungus</name>
    <name type="synonym">Baudoinia compniacensis (strain UAMH 10762)</name>
    <dbReference type="NCBI Taxonomy" id="717646"/>
    <lineage>
        <taxon>Eukaryota</taxon>
        <taxon>Fungi</taxon>
        <taxon>Dikarya</taxon>
        <taxon>Ascomycota</taxon>
        <taxon>Pezizomycotina</taxon>
        <taxon>Dothideomycetes</taxon>
        <taxon>Dothideomycetidae</taxon>
        <taxon>Mycosphaerellales</taxon>
        <taxon>Teratosphaeriaceae</taxon>
        <taxon>Baudoinia</taxon>
    </lineage>
</organism>
<feature type="transmembrane region" description="Helical" evidence="6">
    <location>
        <begin position="16"/>
        <end position="35"/>
    </location>
</feature>
<feature type="transmembrane region" description="Helical" evidence="6">
    <location>
        <begin position="85"/>
        <end position="103"/>
    </location>
</feature>
<keyword evidence="3 6" id="KW-0812">Transmembrane</keyword>
<dbReference type="HOGENOM" id="CLU_113392_0_0_1"/>
<dbReference type="eggNOG" id="KOG0255">
    <property type="taxonomic scope" value="Eukaryota"/>
</dbReference>
<name>M2M3T7_BAUPA</name>
<keyword evidence="5 6" id="KW-0472">Membrane</keyword>
<keyword evidence="4 6" id="KW-1133">Transmembrane helix</keyword>
<evidence type="ECO:0000256" key="5">
    <source>
        <dbReference type="ARBA" id="ARBA00023136"/>
    </source>
</evidence>
<evidence type="ECO:0000256" key="3">
    <source>
        <dbReference type="ARBA" id="ARBA00022692"/>
    </source>
</evidence>
<dbReference type="OrthoDB" id="2533084at2759"/>
<dbReference type="RefSeq" id="XP_007681654.1">
    <property type="nucleotide sequence ID" value="XM_007683464.1"/>
</dbReference>
<dbReference type="Proteomes" id="UP000011761">
    <property type="component" value="Unassembled WGS sequence"/>
</dbReference>
<proteinExistence type="predicted"/>
<keyword evidence="2" id="KW-0813">Transport</keyword>
<evidence type="ECO:0000313" key="7">
    <source>
        <dbReference type="EMBL" id="EMC91236.1"/>
    </source>
</evidence>
<sequence>MGGSQARGIWRPEYRLANTLVPSILLPTGLGIYGAGVQYHLHFMILAFGSFLLWFSSLLALSVCFDYAVECFLKHAVEASGSLNACRLSFGLMSVFILTDWQVSMAVGWMYGLAAFLMLFVDIVMVFIVLDGHVIREWTVKLNPSIANTEDGGEVFRRH</sequence>
<dbReference type="GeneID" id="19111633"/>
<dbReference type="KEGG" id="bcom:BAUCODRAFT_319200"/>
<evidence type="ECO:0000256" key="1">
    <source>
        <dbReference type="ARBA" id="ARBA00004141"/>
    </source>
</evidence>
<protein>
    <submittedName>
        <fullName evidence="7">Uncharacterized protein</fullName>
    </submittedName>
</protein>
<feature type="transmembrane region" description="Helical" evidence="6">
    <location>
        <begin position="109"/>
        <end position="130"/>
    </location>
</feature>
<dbReference type="AlphaFoldDB" id="M2M3T7"/>
<evidence type="ECO:0000256" key="6">
    <source>
        <dbReference type="SAM" id="Phobius"/>
    </source>
</evidence>
<dbReference type="PANTHER" id="PTHR23502">
    <property type="entry name" value="MAJOR FACILITATOR SUPERFAMILY"/>
    <property type="match status" value="1"/>
</dbReference>
<dbReference type="GO" id="GO:0022857">
    <property type="term" value="F:transmembrane transporter activity"/>
    <property type="evidence" value="ECO:0007669"/>
    <property type="project" value="TreeGrafter"/>
</dbReference>
<comment type="subcellular location">
    <subcellularLocation>
        <location evidence="1">Membrane</location>
        <topology evidence="1">Multi-pass membrane protein</topology>
    </subcellularLocation>
</comment>
<dbReference type="PANTHER" id="PTHR23502:SF132">
    <property type="entry name" value="POLYAMINE TRANSPORTER 2-RELATED"/>
    <property type="match status" value="1"/>
</dbReference>
<evidence type="ECO:0000256" key="2">
    <source>
        <dbReference type="ARBA" id="ARBA00022448"/>
    </source>
</evidence>
<keyword evidence="8" id="KW-1185">Reference proteome</keyword>
<gene>
    <name evidence="7" type="ORF">BAUCODRAFT_319200</name>
</gene>
<feature type="transmembrane region" description="Helical" evidence="6">
    <location>
        <begin position="41"/>
        <end position="65"/>
    </location>
</feature>
<evidence type="ECO:0000313" key="8">
    <source>
        <dbReference type="Proteomes" id="UP000011761"/>
    </source>
</evidence>
<reference evidence="7 8" key="1">
    <citation type="journal article" date="2012" name="PLoS Pathog.">
        <title>Diverse lifestyles and strategies of plant pathogenesis encoded in the genomes of eighteen Dothideomycetes fungi.</title>
        <authorList>
            <person name="Ohm R.A."/>
            <person name="Feau N."/>
            <person name="Henrissat B."/>
            <person name="Schoch C.L."/>
            <person name="Horwitz B.A."/>
            <person name="Barry K.W."/>
            <person name="Condon B.J."/>
            <person name="Copeland A.C."/>
            <person name="Dhillon B."/>
            <person name="Glaser F."/>
            <person name="Hesse C.N."/>
            <person name="Kosti I."/>
            <person name="LaButti K."/>
            <person name="Lindquist E.A."/>
            <person name="Lucas S."/>
            <person name="Salamov A.A."/>
            <person name="Bradshaw R.E."/>
            <person name="Ciuffetti L."/>
            <person name="Hamelin R.C."/>
            <person name="Kema G.H.J."/>
            <person name="Lawrence C."/>
            <person name="Scott J.A."/>
            <person name="Spatafora J.W."/>
            <person name="Turgeon B.G."/>
            <person name="de Wit P.J.G.M."/>
            <person name="Zhong S."/>
            <person name="Goodwin S.B."/>
            <person name="Grigoriev I.V."/>
        </authorList>
    </citation>
    <scope>NUCLEOTIDE SEQUENCE [LARGE SCALE GENOMIC DNA]</scope>
    <source>
        <strain evidence="7 8">UAMH 10762</strain>
    </source>
</reference>
<accession>M2M3T7</accession>
<dbReference type="EMBL" id="KB445564">
    <property type="protein sequence ID" value="EMC91236.1"/>
    <property type="molecule type" value="Genomic_DNA"/>
</dbReference>